<evidence type="ECO:0000256" key="1">
    <source>
        <dbReference type="SAM" id="MobiDB-lite"/>
    </source>
</evidence>
<feature type="transmembrane region" description="Helical" evidence="2">
    <location>
        <begin position="40"/>
        <end position="56"/>
    </location>
</feature>
<keyword evidence="2" id="KW-1133">Transmembrane helix</keyword>
<feature type="region of interest" description="Disordered" evidence="1">
    <location>
        <begin position="98"/>
        <end position="127"/>
    </location>
</feature>
<dbReference type="EMBL" id="BAABJQ010000045">
    <property type="protein sequence ID" value="GAA5200763.1"/>
    <property type="molecule type" value="Genomic_DNA"/>
</dbReference>
<comment type="caution">
    <text evidence="3">The sequence shown here is derived from an EMBL/GenBank/DDBJ whole genome shotgun (WGS) entry which is preliminary data.</text>
</comment>
<dbReference type="Proteomes" id="UP001501570">
    <property type="component" value="Unassembled WGS sequence"/>
</dbReference>
<reference evidence="4" key="1">
    <citation type="journal article" date="2019" name="Int. J. Syst. Evol. Microbiol.">
        <title>The Global Catalogue of Microorganisms (GCM) 10K type strain sequencing project: providing services to taxonomists for standard genome sequencing and annotation.</title>
        <authorList>
            <consortium name="The Broad Institute Genomics Platform"/>
            <consortium name="The Broad Institute Genome Sequencing Center for Infectious Disease"/>
            <person name="Wu L."/>
            <person name="Ma J."/>
        </authorList>
    </citation>
    <scope>NUCLEOTIDE SEQUENCE [LARGE SCALE GENOMIC DNA]</scope>
    <source>
        <strain evidence="4">JCM 18304</strain>
    </source>
</reference>
<name>A0ABP9SQE2_9ACTN</name>
<evidence type="ECO:0000313" key="4">
    <source>
        <dbReference type="Proteomes" id="UP001501570"/>
    </source>
</evidence>
<dbReference type="RefSeq" id="WP_345638669.1">
    <property type="nucleotide sequence ID" value="NZ_BAABJQ010000045.1"/>
</dbReference>
<gene>
    <name evidence="3" type="ORF">GCM10023322_79330</name>
</gene>
<feature type="transmembrane region" description="Helical" evidence="2">
    <location>
        <begin position="6"/>
        <end position="28"/>
    </location>
</feature>
<keyword evidence="4" id="KW-1185">Reference proteome</keyword>
<evidence type="ECO:0000313" key="3">
    <source>
        <dbReference type="EMBL" id="GAA5200763.1"/>
    </source>
</evidence>
<sequence>MEAFSGSGFGACFVVGGCTAAAGLTLLARDWVHHGAGRPEVLACIATGALTSAALAGSRVALASATAFLLSELADLIVYQRLRRRGWIWPGGNGCVGEPLPHPGPQAQDSRRGIGHATASPPPAMWG</sequence>
<proteinExistence type="predicted"/>
<evidence type="ECO:0000256" key="2">
    <source>
        <dbReference type="SAM" id="Phobius"/>
    </source>
</evidence>
<keyword evidence="2" id="KW-0472">Membrane</keyword>
<keyword evidence="2" id="KW-0812">Transmembrane</keyword>
<accession>A0ABP9SQE2</accession>
<protein>
    <submittedName>
        <fullName evidence="3">Uncharacterized protein</fullName>
    </submittedName>
</protein>
<organism evidence="3 4">
    <name type="scientific">Rugosimonospora acidiphila</name>
    <dbReference type="NCBI Taxonomy" id="556531"/>
    <lineage>
        <taxon>Bacteria</taxon>
        <taxon>Bacillati</taxon>
        <taxon>Actinomycetota</taxon>
        <taxon>Actinomycetes</taxon>
        <taxon>Micromonosporales</taxon>
        <taxon>Micromonosporaceae</taxon>
        <taxon>Rugosimonospora</taxon>
    </lineage>
</organism>